<keyword evidence="3" id="KW-1185">Reference proteome</keyword>
<accession>A0AAV1HTS3</accession>
<dbReference type="EMBL" id="CAUYUE010000002">
    <property type="protein sequence ID" value="CAK0739116.1"/>
    <property type="molecule type" value="Genomic_DNA"/>
</dbReference>
<dbReference type="InterPro" id="IPR032710">
    <property type="entry name" value="NTF2-like_dom_sf"/>
</dbReference>
<evidence type="ECO:0000313" key="2">
    <source>
        <dbReference type="EMBL" id="CAK0739116.1"/>
    </source>
</evidence>
<evidence type="ECO:0000259" key="1">
    <source>
        <dbReference type="Pfam" id="PF24840"/>
    </source>
</evidence>
<name>A0AAV1HTS3_9CHLO</name>
<dbReference type="SUPFAM" id="SSF54427">
    <property type="entry name" value="NTF2-like"/>
    <property type="match status" value="1"/>
</dbReference>
<dbReference type="PANTHER" id="PTHR35393">
    <property type="entry name" value="CHROMOSOME 1, WHOLE GENOME SHOTGUN SEQUENCE"/>
    <property type="match status" value="1"/>
</dbReference>
<dbReference type="Proteomes" id="UP001314263">
    <property type="component" value="Unassembled WGS sequence"/>
</dbReference>
<comment type="caution">
    <text evidence="2">The sequence shown here is derived from an EMBL/GenBank/DDBJ whole genome shotgun (WGS) entry which is preliminary data.</text>
</comment>
<feature type="domain" description="SigF-like NTF2-like" evidence="1">
    <location>
        <begin position="1"/>
        <end position="143"/>
    </location>
</feature>
<dbReference type="InterPro" id="IPR057514">
    <property type="entry name" value="NTF2_SigF"/>
</dbReference>
<evidence type="ECO:0000313" key="3">
    <source>
        <dbReference type="Proteomes" id="UP001314263"/>
    </source>
</evidence>
<organism evidence="2 3">
    <name type="scientific">Coccomyxa viridis</name>
    <dbReference type="NCBI Taxonomy" id="1274662"/>
    <lineage>
        <taxon>Eukaryota</taxon>
        <taxon>Viridiplantae</taxon>
        <taxon>Chlorophyta</taxon>
        <taxon>core chlorophytes</taxon>
        <taxon>Trebouxiophyceae</taxon>
        <taxon>Trebouxiophyceae incertae sedis</taxon>
        <taxon>Coccomyxaceae</taxon>
        <taxon>Coccomyxa</taxon>
    </lineage>
</organism>
<proteinExistence type="predicted"/>
<dbReference type="Pfam" id="PF24840">
    <property type="entry name" value="NTF2_SigF"/>
    <property type="match status" value="1"/>
</dbReference>
<dbReference type="AlphaFoldDB" id="A0AAV1HTS3"/>
<reference evidence="2 3" key="1">
    <citation type="submission" date="2023-10" db="EMBL/GenBank/DDBJ databases">
        <authorList>
            <person name="Maclean D."/>
            <person name="Macfadyen A."/>
        </authorList>
    </citation>
    <scope>NUCLEOTIDE SEQUENCE [LARGE SCALE GENOMIC DNA]</scope>
</reference>
<sequence length="187" mass="22090">MDIPEKDLPTVARVLIQGSPDEQYSLIDRLFTDDSSFSHPFVDCMGKDEIAAAYDYWVHSHRKVDFTYKDTKFEEGQSCLLIFDFTARFWPYWWPFSRHAYALHYDIEVDLRKYTSRYKVIRQDDTLRLLDSTHELPILGWIIGDESSMIRRGITKIVITYQRLMNTISIRPIISQSKTNQHACAKR</sequence>
<dbReference type="PANTHER" id="PTHR35393:SF1">
    <property type="entry name" value="SNOAL-LIKE DOMAIN-CONTAINING PROTEIN"/>
    <property type="match status" value="1"/>
</dbReference>
<protein>
    <recommendedName>
        <fullName evidence="1">SigF-like NTF2-like domain-containing protein</fullName>
    </recommendedName>
</protein>
<gene>
    <name evidence="2" type="ORF">CVIRNUC_001138</name>
</gene>